<accession>A0A8T5GDL2</accession>
<dbReference type="Proteomes" id="UP000722459">
    <property type="component" value="Unassembled WGS sequence"/>
</dbReference>
<evidence type="ECO:0000313" key="2">
    <source>
        <dbReference type="Proteomes" id="UP000722459"/>
    </source>
</evidence>
<dbReference type="AlphaFoldDB" id="A0A8T5GDL2"/>
<dbReference type="EMBL" id="JABJNZ010000012">
    <property type="protein sequence ID" value="MBT4870012.1"/>
    <property type="molecule type" value="Genomic_DNA"/>
</dbReference>
<protein>
    <submittedName>
        <fullName evidence="1">Uncharacterized protein</fullName>
    </submittedName>
</protein>
<organism evidence="1 2">
    <name type="scientific">Candidatus Iainarchaeum sp</name>
    <dbReference type="NCBI Taxonomy" id="3101447"/>
    <lineage>
        <taxon>Archaea</taxon>
        <taxon>Candidatus Iainarchaeota</taxon>
        <taxon>Candidatus Iainarchaeia</taxon>
        <taxon>Candidatus Iainarchaeales</taxon>
        <taxon>Candidatus Iainarchaeaceae</taxon>
        <taxon>Candidatus Iainarchaeum</taxon>
    </lineage>
</organism>
<name>A0A8T5GDL2_9ARCH</name>
<gene>
    <name evidence="1" type="ORF">HON47_00360</name>
</gene>
<evidence type="ECO:0000313" key="1">
    <source>
        <dbReference type="EMBL" id="MBT4870012.1"/>
    </source>
</evidence>
<reference evidence="1" key="1">
    <citation type="journal article" date="2021" name="ISME J.">
        <title>Mercury methylation by metabolically versatile and cosmopolitan marine bacteria.</title>
        <authorList>
            <person name="Lin H."/>
            <person name="Ascher D.B."/>
            <person name="Myung Y."/>
            <person name="Lamborg C.H."/>
            <person name="Hallam S.J."/>
            <person name="Gionfriddo C.M."/>
            <person name="Holt K.E."/>
            <person name="Moreau J.W."/>
        </authorList>
    </citation>
    <scope>NUCLEOTIDE SEQUENCE</scope>
    <source>
        <strain evidence="1">SI075_bin30</strain>
    </source>
</reference>
<comment type="caution">
    <text evidence="1">The sequence shown here is derived from an EMBL/GenBank/DDBJ whole genome shotgun (WGS) entry which is preliminary data.</text>
</comment>
<sequence length="189" mass="21836">MSKLSEDLKTKNEPKETEAKLYHFDTFIDVGKFLIKALNSTPNENKKGVCFTKHAWSFFGLTDNDYKQLNKLLTETKFYEVIHNSTPLDKVFGKAIEDLGKTVKIGSTLDFGEDFLIKGNTMFQVHYAPEFAKEFEDIFKTHKELENLPISKIMEKFMITKTHITVVVIKDEIVTDSLRKEILSEFNVI</sequence>
<proteinExistence type="predicted"/>